<sequence length="232" mass="27410">MGSTETVPFWNMNIPKDQRTEECPDFLQGLHKKDQGILSTPDQEYHIFSWAEVRDIIQTNRLEKFKRVPSELRRYKAFTFYLKQKYGSIANFIHEHRLGWSTPLTLRGAPFEFEDDYKILWNDAPYGVDPRIAHLVVWTKFDLVEDPATGDLTDKARKEIDDFVTKTFRAHIPEENVLWFRNWHSLQSVNTVQHFHVMLFNPDPDFVRKVTKGDVPRAGMEVYKYAGCRKRT</sequence>
<dbReference type="AlphaFoldDB" id="F9FW65"/>
<dbReference type="Pfam" id="PF12239">
    <property type="entry name" value="DUF3605"/>
    <property type="match status" value="1"/>
</dbReference>
<reference evidence="1" key="1">
    <citation type="journal article" date="2012" name="Mol. Plant Microbe Interact.">
        <title>A highly conserved effector in Fusarium oxysporum is required for full virulence on Arabidopsis.</title>
        <authorList>
            <person name="Thatcher L.F."/>
            <person name="Gardiner D.M."/>
            <person name="Kazan K."/>
            <person name="Manners J."/>
        </authorList>
    </citation>
    <scope>NUCLEOTIDE SEQUENCE [LARGE SCALE GENOMIC DNA]</scope>
    <source>
        <strain evidence="1">Fo5176</strain>
    </source>
</reference>
<dbReference type="GO" id="GO:0005737">
    <property type="term" value="C:cytoplasm"/>
    <property type="evidence" value="ECO:0007669"/>
    <property type="project" value="TreeGrafter"/>
</dbReference>
<evidence type="ECO:0008006" key="2">
    <source>
        <dbReference type="Google" id="ProtNLM"/>
    </source>
</evidence>
<proteinExistence type="predicted"/>
<protein>
    <recommendedName>
        <fullName evidence="2">N-acetylglucosamine-induced protein 1</fullName>
    </recommendedName>
</protein>
<dbReference type="EMBL" id="AFQF01002735">
    <property type="protein sequence ID" value="EGU78825.1"/>
    <property type="molecule type" value="Genomic_DNA"/>
</dbReference>
<dbReference type="PANTHER" id="PTHR35020:SF4">
    <property type="entry name" value="N-ACETYLGLUCOSAMINE-INDUCED PROTEIN 1"/>
    <property type="match status" value="1"/>
</dbReference>
<dbReference type="STRING" id="660025.F9FW65"/>
<evidence type="ECO:0000313" key="1">
    <source>
        <dbReference type="EMBL" id="EGU78825.1"/>
    </source>
</evidence>
<dbReference type="PANTHER" id="PTHR35020">
    <property type="entry name" value="N-ACETYLGLUCOSAMINE-INDUCED PROTEIN 1"/>
    <property type="match status" value="1"/>
</dbReference>
<organism evidence="1">
    <name type="scientific">Fusarium oxysporum (strain Fo5176)</name>
    <name type="common">Fusarium vascular wilt</name>
    <dbReference type="NCBI Taxonomy" id="660025"/>
    <lineage>
        <taxon>Eukaryota</taxon>
        <taxon>Fungi</taxon>
        <taxon>Dikarya</taxon>
        <taxon>Ascomycota</taxon>
        <taxon>Pezizomycotina</taxon>
        <taxon>Sordariomycetes</taxon>
        <taxon>Hypocreomycetidae</taxon>
        <taxon>Hypocreales</taxon>
        <taxon>Nectriaceae</taxon>
        <taxon>Fusarium</taxon>
        <taxon>Fusarium oxysporum species complex</taxon>
    </lineage>
</organism>
<accession>F9FW65</accession>
<name>F9FW65_FUSOF</name>
<dbReference type="PaxDb" id="5507-FOXG_00535P0"/>
<gene>
    <name evidence="1" type="ORF">FOXB_10647</name>
</gene>
<dbReference type="GO" id="GO:0006044">
    <property type="term" value="P:N-acetylglucosamine metabolic process"/>
    <property type="evidence" value="ECO:0007669"/>
    <property type="project" value="TreeGrafter"/>
</dbReference>
<comment type="caution">
    <text evidence="1">The sequence shown here is derived from an EMBL/GenBank/DDBJ whole genome shotgun (WGS) entry which is preliminary data.</text>
</comment>
<dbReference type="InterPro" id="IPR022036">
    <property type="entry name" value="DUF3605"/>
</dbReference>
<dbReference type="OrthoDB" id="10053431at2759"/>